<gene>
    <name evidence="1" type="ORF">HMF8227_03002</name>
</gene>
<evidence type="ECO:0000313" key="2">
    <source>
        <dbReference type="Proteomes" id="UP000245728"/>
    </source>
</evidence>
<dbReference type="EMBL" id="CP029347">
    <property type="protein sequence ID" value="AWL13450.1"/>
    <property type="molecule type" value="Genomic_DNA"/>
</dbReference>
<dbReference type="Proteomes" id="UP000245728">
    <property type="component" value="Chromosome"/>
</dbReference>
<evidence type="ECO:0000313" key="1">
    <source>
        <dbReference type="EMBL" id="AWL13450.1"/>
    </source>
</evidence>
<reference evidence="1 2" key="1">
    <citation type="submission" date="2018-05" db="EMBL/GenBank/DDBJ databases">
        <title>Salinimonas sp. HMF8227 Genome sequencing and assembly.</title>
        <authorList>
            <person name="Kang H."/>
            <person name="Kang J."/>
            <person name="Cha I."/>
            <person name="Kim H."/>
            <person name="Joh K."/>
        </authorList>
    </citation>
    <scope>NUCLEOTIDE SEQUENCE [LARGE SCALE GENOMIC DNA]</scope>
    <source>
        <strain evidence="1 2">HMF8227</strain>
    </source>
</reference>
<dbReference type="RefSeq" id="WP_109340946.1">
    <property type="nucleotide sequence ID" value="NZ_CP029347.1"/>
</dbReference>
<proteinExistence type="predicted"/>
<keyword evidence="2" id="KW-1185">Reference proteome</keyword>
<name>A0A2S2E8B0_9ALTE</name>
<sequence length="103" mass="11892">MNPTMILENIHLSQASQLKDKVAELTDLRTLKVLSLTPRRFAVNEHIYWHVMPLTPVAYIDELASVLENRSPHQHLLIELPPPTKQWQPAHNLLQHFTEVTDA</sequence>
<organism evidence="1 2">
    <name type="scientific">Saliniradius amylolyticus</name>
    <dbReference type="NCBI Taxonomy" id="2183582"/>
    <lineage>
        <taxon>Bacteria</taxon>
        <taxon>Pseudomonadati</taxon>
        <taxon>Pseudomonadota</taxon>
        <taxon>Gammaproteobacteria</taxon>
        <taxon>Alteromonadales</taxon>
        <taxon>Alteromonadaceae</taxon>
        <taxon>Saliniradius</taxon>
    </lineage>
</organism>
<accession>A0A2S2E8B0</accession>
<dbReference type="AlphaFoldDB" id="A0A2S2E8B0"/>
<dbReference type="KEGG" id="salh:HMF8227_03002"/>
<protein>
    <submittedName>
        <fullName evidence="1">Uncharacterized protein</fullName>
    </submittedName>
</protein>